<dbReference type="RefSeq" id="WP_255159979.1">
    <property type="nucleotide sequence ID" value="NZ_CP101497.1"/>
</dbReference>
<evidence type="ECO:0000313" key="5">
    <source>
        <dbReference type="EMBL" id="UTT62848.1"/>
    </source>
</evidence>
<evidence type="ECO:0000256" key="3">
    <source>
        <dbReference type="ARBA" id="ARBA00022777"/>
    </source>
</evidence>
<organism evidence="5 6">
    <name type="scientific">Microcella humidisoli</name>
    <dbReference type="NCBI Taxonomy" id="2963406"/>
    <lineage>
        <taxon>Bacteria</taxon>
        <taxon>Bacillati</taxon>
        <taxon>Actinomycetota</taxon>
        <taxon>Actinomycetes</taxon>
        <taxon>Micrococcales</taxon>
        <taxon>Microbacteriaceae</taxon>
        <taxon>Microcella</taxon>
    </lineage>
</organism>
<keyword evidence="3 4" id="KW-0418">Kinase</keyword>
<sequence>MRRRIVIAPDSFKGTLSARDAARALAAGWQAERPDDALLLVPQADGGEGTLDAIAQAVPDAQWRSTRVAGPTGEPHDARWLLLPEQHAVIELAECCGITLLPKGDDGAPALAPLTASSRGVGEAVVSALETGAQRITLALGGSASTDGGLGALSALGLRLLDAESRALPDGGGALERLAALNPVLLRAAPPGGMTLLTDTTAELVGPRGAAAVFGPQKGARAEQVERLESGLARAAAIAGGDEHLRPGSGAAGGTAWGFARYWGASIRSGAEAIAALTGLDAALEGADLVITGEGRFDATSRAGKVVGGVVERASVTGVPVAIVAGQADVESARDAEAGGLGRVLTLIGLAGSPEAAVHEPERWLRAAGAALAREQKP</sequence>
<dbReference type="PANTHER" id="PTHR21599:SF0">
    <property type="entry name" value="GLYCERATE KINASE"/>
    <property type="match status" value="1"/>
</dbReference>
<gene>
    <name evidence="5" type="ORF">NNL39_01675</name>
</gene>
<dbReference type="NCBIfam" id="TIGR00045">
    <property type="entry name" value="glycerate kinase"/>
    <property type="match status" value="1"/>
</dbReference>
<dbReference type="Pfam" id="PF02595">
    <property type="entry name" value="Gly_kinase"/>
    <property type="match status" value="1"/>
</dbReference>
<dbReference type="InterPro" id="IPR018193">
    <property type="entry name" value="Glyc_kinase_flavodox-like_fold"/>
</dbReference>
<dbReference type="Gene3D" id="3.40.50.10350">
    <property type="entry name" value="Glycerate kinase, domain 1"/>
    <property type="match status" value="1"/>
</dbReference>
<keyword evidence="2 4" id="KW-0808">Transferase</keyword>
<dbReference type="Proteomes" id="UP001060039">
    <property type="component" value="Chromosome"/>
</dbReference>
<name>A0ABY5FX53_9MICO</name>
<dbReference type="InterPro" id="IPR018197">
    <property type="entry name" value="Glycerate_kinase_RE-like"/>
</dbReference>
<dbReference type="GO" id="GO:0016301">
    <property type="term" value="F:kinase activity"/>
    <property type="evidence" value="ECO:0007669"/>
    <property type="project" value="UniProtKB-KW"/>
</dbReference>
<dbReference type="PANTHER" id="PTHR21599">
    <property type="entry name" value="GLYCERATE KINASE"/>
    <property type="match status" value="1"/>
</dbReference>
<dbReference type="SUPFAM" id="SSF110738">
    <property type="entry name" value="Glycerate kinase I"/>
    <property type="match status" value="1"/>
</dbReference>
<dbReference type="InterPro" id="IPR036129">
    <property type="entry name" value="Glycerate_kinase_sf"/>
</dbReference>
<evidence type="ECO:0000256" key="2">
    <source>
        <dbReference type="ARBA" id="ARBA00022679"/>
    </source>
</evidence>
<comment type="similarity">
    <text evidence="1 4">Belongs to the glycerate kinase type-1 family.</text>
</comment>
<protein>
    <submittedName>
        <fullName evidence="5">Glycerate kinase</fullName>
    </submittedName>
</protein>
<dbReference type="PIRSF" id="PIRSF006078">
    <property type="entry name" value="GlxK"/>
    <property type="match status" value="1"/>
</dbReference>
<dbReference type="InterPro" id="IPR004381">
    <property type="entry name" value="Glycerate_kinase"/>
</dbReference>
<dbReference type="EMBL" id="CP101497">
    <property type="protein sequence ID" value="UTT62848.1"/>
    <property type="molecule type" value="Genomic_DNA"/>
</dbReference>
<evidence type="ECO:0000256" key="4">
    <source>
        <dbReference type="PIRNR" id="PIRNR006078"/>
    </source>
</evidence>
<evidence type="ECO:0000313" key="6">
    <source>
        <dbReference type="Proteomes" id="UP001060039"/>
    </source>
</evidence>
<dbReference type="Gene3D" id="3.90.1510.10">
    <property type="entry name" value="Glycerate kinase, domain 2"/>
    <property type="match status" value="1"/>
</dbReference>
<proteinExistence type="inferred from homology"/>
<keyword evidence="6" id="KW-1185">Reference proteome</keyword>
<accession>A0ABY5FX53</accession>
<evidence type="ECO:0000256" key="1">
    <source>
        <dbReference type="ARBA" id="ARBA00006284"/>
    </source>
</evidence>
<reference evidence="5" key="1">
    <citation type="submission" date="2022-07" db="EMBL/GenBank/DDBJ databases">
        <title>Taxonomic analysis of Microcella humidisoli nov. sp., isolated from riverside soil.</title>
        <authorList>
            <person name="Molina K.M."/>
            <person name="Kim S.B."/>
        </authorList>
    </citation>
    <scope>NUCLEOTIDE SEQUENCE</scope>
    <source>
        <strain evidence="5">MMS21-STM10</strain>
    </source>
</reference>